<dbReference type="InterPro" id="IPR021517">
    <property type="entry name" value="DUF3180"/>
</dbReference>
<evidence type="ECO:0000313" key="3">
    <source>
        <dbReference type="Proteomes" id="UP000680750"/>
    </source>
</evidence>
<dbReference type="Pfam" id="PF11377">
    <property type="entry name" value="DUF3180"/>
    <property type="match status" value="1"/>
</dbReference>
<organism evidence="2 3">
    <name type="scientific">Actinocatenispora sera</name>
    <dbReference type="NCBI Taxonomy" id="390989"/>
    <lineage>
        <taxon>Bacteria</taxon>
        <taxon>Bacillati</taxon>
        <taxon>Actinomycetota</taxon>
        <taxon>Actinomycetes</taxon>
        <taxon>Micromonosporales</taxon>
        <taxon>Micromonosporaceae</taxon>
        <taxon>Actinocatenispora</taxon>
    </lineage>
</organism>
<reference evidence="2" key="1">
    <citation type="submission" date="2020-08" db="EMBL/GenBank/DDBJ databases">
        <title>Whole genome shotgun sequence of Actinocatenispora sera NBRC 101916.</title>
        <authorList>
            <person name="Komaki H."/>
            <person name="Tamura T."/>
        </authorList>
    </citation>
    <scope>NUCLEOTIDE SEQUENCE</scope>
    <source>
        <strain evidence="2">NBRC 101916</strain>
    </source>
</reference>
<dbReference type="EMBL" id="AP023354">
    <property type="protein sequence ID" value="BCJ26471.1"/>
    <property type="molecule type" value="Genomic_DNA"/>
</dbReference>
<feature type="transmembrane region" description="Helical" evidence="1">
    <location>
        <begin position="44"/>
        <end position="64"/>
    </location>
</feature>
<keyword evidence="1" id="KW-0472">Membrane</keyword>
<evidence type="ECO:0000313" key="2">
    <source>
        <dbReference type="EMBL" id="BCJ26471.1"/>
    </source>
</evidence>
<dbReference type="AlphaFoldDB" id="A0A810KW10"/>
<name>A0A810KW10_9ACTN</name>
<dbReference type="KEGG" id="aser:Asera_05790"/>
<dbReference type="OrthoDB" id="3825558at2"/>
<sequence length="162" mass="16621">MSEPPQPRVRPTSVPTLVVTALVAGVAGWLLFARFYGSLPPLPLLPAITLAVLAIVEGIAALSTGRRIARKPGTEPVNALSVARYVLIAKASSAAGALFAGLYGGGLLWVVQNRGQLASAAADVLPAASGAVASLALAAAALWLEHSCRIPPDPDEEKKAER</sequence>
<proteinExistence type="predicted"/>
<keyword evidence="1" id="KW-1133">Transmembrane helix</keyword>
<feature type="transmembrane region" description="Helical" evidence="1">
    <location>
        <begin position="124"/>
        <end position="144"/>
    </location>
</feature>
<evidence type="ECO:0000256" key="1">
    <source>
        <dbReference type="SAM" id="Phobius"/>
    </source>
</evidence>
<feature type="transmembrane region" description="Helical" evidence="1">
    <location>
        <begin position="85"/>
        <end position="104"/>
    </location>
</feature>
<dbReference type="Proteomes" id="UP000680750">
    <property type="component" value="Chromosome"/>
</dbReference>
<gene>
    <name evidence="2" type="ORF">Asera_05790</name>
</gene>
<dbReference type="RefSeq" id="WP_030446938.1">
    <property type="nucleotide sequence ID" value="NZ_AP023354.1"/>
</dbReference>
<protein>
    <submittedName>
        <fullName evidence="2">Membrane protein</fullName>
    </submittedName>
</protein>
<accession>A0A810KW10</accession>
<keyword evidence="3" id="KW-1185">Reference proteome</keyword>
<keyword evidence="1" id="KW-0812">Transmembrane</keyword>
<feature type="transmembrane region" description="Helical" evidence="1">
    <location>
        <begin position="12"/>
        <end position="32"/>
    </location>
</feature>